<name>A0ABY2RN62_9NOCA</name>
<comment type="caution">
    <text evidence="1">The sequence shown here is derived from an EMBL/GenBank/DDBJ whole genome shotgun (WGS) entry which is preliminary data.</text>
</comment>
<evidence type="ECO:0000313" key="1">
    <source>
        <dbReference type="EMBL" id="TJZ78294.1"/>
    </source>
</evidence>
<dbReference type="InterPro" id="IPR020835">
    <property type="entry name" value="Catalase_sf"/>
</dbReference>
<reference evidence="1 2" key="1">
    <citation type="submission" date="2019-04" db="EMBL/GenBank/DDBJ databases">
        <title>Rhodococcus oryzae sp. nov., a novel actinomycete isolated from rhizosphere soil of rice (Oryza sativa L.).</title>
        <authorList>
            <person name="Li C."/>
        </authorList>
    </citation>
    <scope>NUCLEOTIDE SEQUENCE [LARGE SCALE GENOMIC DNA]</scope>
    <source>
        <strain evidence="1 2">NEAU-CX67</strain>
    </source>
</reference>
<accession>A0ABY2RN62</accession>
<keyword evidence="2" id="KW-1185">Reference proteome</keyword>
<organism evidence="1 2">
    <name type="scientific">Rhodococcus oryzae</name>
    <dbReference type="NCBI Taxonomy" id="2571143"/>
    <lineage>
        <taxon>Bacteria</taxon>
        <taxon>Bacillati</taxon>
        <taxon>Actinomycetota</taxon>
        <taxon>Actinomycetes</taxon>
        <taxon>Mycobacteriales</taxon>
        <taxon>Nocardiaceae</taxon>
        <taxon>Rhodococcus</taxon>
    </lineage>
</organism>
<protein>
    <submittedName>
        <fullName evidence="1">Phosphodiesterase</fullName>
    </submittedName>
</protein>
<gene>
    <name evidence="1" type="ORF">FCG67_09515</name>
</gene>
<proteinExistence type="predicted"/>
<dbReference type="EMBL" id="SUMD01000004">
    <property type="protein sequence ID" value="TJZ78294.1"/>
    <property type="molecule type" value="Genomic_DNA"/>
</dbReference>
<dbReference type="Proteomes" id="UP000305109">
    <property type="component" value="Unassembled WGS sequence"/>
</dbReference>
<dbReference type="SUPFAM" id="SSF56634">
    <property type="entry name" value="Heme-dependent catalase-like"/>
    <property type="match status" value="1"/>
</dbReference>
<dbReference type="Gene3D" id="2.40.180.10">
    <property type="entry name" value="Catalase core domain"/>
    <property type="match status" value="1"/>
</dbReference>
<evidence type="ECO:0000313" key="2">
    <source>
        <dbReference type="Proteomes" id="UP000305109"/>
    </source>
</evidence>
<sequence>MRELDTLLGAPFALASAVRRARVFHPDGVLAQGHAELGGHWWPFQGRIPVTARLSRGVGIPDGLPDVLGLAIRLHRTSGPWDLLLASAQLSTRVVLWPARGWASARYSSVTAYCTEDGPPTWVFAVPDTGQPRTGSTAALVDGDPLHFTLSLATARGQAKAAGRISLDSPTAVAEGKQPAFDPVINLPAELRMWPEWLAAPRRVAYQASRGGRSAALPNPESEPHV</sequence>